<comment type="caution">
    <text evidence="9">The sequence shown here is derived from an EMBL/GenBank/DDBJ whole genome shotgun (WGS) entry which is preliminary data.</text>
</comment>
<evidence type="ECO:0000256" key="5">
    <source>
        <dbReference type="ARBA" id="ARBA00023235"/>
    </source>
</evidence>
<dbReference type="SUPFAM" id="SSF52833">
    <property type="entry name" value="Thioredoxin-like"/>
    <property type="match status" value="3"/>
</dbReference>
<dbReference type="GO" id="GO:0003756">
    <property type="term" value="F:protein disulfide isomerase activity"/>
    <property type="evidence" value="ECO:0007669"/>
    <property type="project" value="UniProtKB-EC"/>
</dbReference>
<dbReference type="GO" id="GO:0005788">
    <property type="term" value="C:endoplasmic reticulum lumen"/>
    <property type="evidence" value="ECO:0007669"/>
    <property type="project" value="UniProtKB-SubCell"/>
</dbReference>
<accession>A0A9Q1IB07</accession>
<gene>
    <name evidence="9" type="ORF">SKAU_G00419720</name>
</gene>
<keyword evidence="7" id="KW-0732">Signal</keyword>
<protein>
    <recommendedName>
        <fullName evidence="3">protein disulfide-isomerase</fullName>
        <ecNumber evidence="3">5.3.4.1</ecNumber>
    </recommendedName>
</protein>
<feature type="signal peptide" evidence="7">
    <location>
        <begin position="1"/>
        <end position="19"/>
    </location>
</feature>
<dbReference type="InterPro" id="IPR036249">
    <property type="entry name" value="Thioredoxin-like_sf"/>
</dbReference>
<dbReference type="PANTHER" id="PTHR45815:SF3">
    <property type="entry name" value="PROTEIN DISULFIDE-ISOMERASE A6"/>
    <property type="match status" value="1"/>
</dbReference>
<evidence type="ECO:0000256" key="2">
    <source>
        <dbReference type="ARBA" id="ARBA00004319"/>
    </source>
</evidence>
<proteinExistence type="predicted"/>
<feature type="domain" description="Thioredoxin" evidence="8">
    <location>
        <begin position="4"/>
        <end position="128"/>
    </location>
</feature>
<keyword evidence="6" id="KW-0676">Redox-active center</keyword>
<evidence type="ECO:0000256" key="7">
    <source>
        <dbReference type="SAM" id="SignalP"/>
    </source>
</evidence>
<evidence type="ECO:0000256" key="4">
    <source>
        <dbReference type="ARBA" id="ARBA00023157"/>
    </source>
</evidence>
<dbReference type="Gene3D" id="3.40.30.10">
    <property type="entry name" value="Glutaredoxin"/>
    <property type="match status" value="2"/>
</dbReference>
<keyword evidence="4" id="KW-1015">Disulfide bond</keyword>
<dbReference type="Proteomes" id="UP001152622">
    <property type="component" value="Chromosome 24"/>
</dbReference>
<dbReference type="Pfam" id="PF00085">
    <property type="entry name" value="Thioredoxin"/>
    <property type="match status" value="2"/>
</dbReference>
<comment type="catalytic activity">
    <reaction evidence="1">
        <text>Catalyzes the rearrangement of -S-S- bonds in proteins.</text>
        <dbReference type="EC" id="5.3.4.1"/>
    </reaction>
</comment>
<name>A0A9Q1IB07_SYNKA</name>
<evidence type="ECO:0000313" key="9">
    <source>
        <dbReference type="EMBL" id="KAJ8333076.1"/>
    </source>
</evidence>
<dbReference type="PROSITE" id="PS51352">
    <property type="entry name" value="THIOREDOXIN_2"/>
    <property type="match status" value="2"/>
</dbReference>
<comment type="subcellular location">
    <subcellularLocation>
        <location evidence="2">Endoplasmic reticulum lumen</location>
    </subcellularLocation>
</comment>
<evidence type="ECO:0000256" key="3">
    <source>
        <dbReference type="ARBA" id="ARBA00012723"/>
    </source>
</evidence>
<reference evidence="9" key="1">
    <citation type="journal article" date="2023" name="Science">
        <title>Genome structures resolve the early diversification of teleost fishes.</title>
        <authorList>
            <person name="Parey E."/>
            <person name="Louis A."/>
            <person name="Montfort J."/>
            <person name="Bouchez O."/>
            <person name="Roques C."/>
            <person name="Iampietro C."/>
            <person name="Lluch J."/>
            <person name="Castinel A."/>
            <person name="Donnadieu C."/>
            <person name="Desvignes T."/>
            <person name="Floi Bucao C."/>
            <person name="Jouanno E."/>
            <person name="Wen M."/>
            <person name="Mejri S."/>
            <person name="Dirks R."/>
            <person name="Jansen H."/>
            <person name="Henkel C."/>
            <person name="Chen W.J."/>
            <person name="Zahm M."/>
            <person name="Cabau C."/>
            <person name="Klopp C."/>
            <person name="Thompson A.W."/>
            <person name="Robinson-Rechavi M."/>
            <person name="Braasch I."/>
            <person name="Lecointre G."/>
            <person name="Bobe J."/>
            <person name="Postlethwait J.H."/>
            <person name="Berthelot C."/>
            <person name="Roest Crollius H."/>
            <person name="Guiguen Y."/>
        </authorList>
    </citation>
    <scope>NUCLEOTIDE SEQUENCE</scope>
    <source>
        <tissue evidence="9">Blood</tissue>
    </source>
</reference>
<keyword evidence="5" id="KW-0413">Isomerase</keyword>
<dbReference type="EMBL" id="JAINUF010000024">
    <property type="protein sequence ID" value="KAJ8333076.1"/>
    <property type="molecule type" value="Genomic_DNA"/>
</dbReference>
<dbReference type="PANTHER" id="PTHR45815">
    <property type="entry name" value="PROTEIN DISULFIDE-ISOMERASE A6"/>
    <property type="match status" value="1"/>
</dbReference>
<evidence type="ECO:0000256" key="1">
    <source>
        <dbReference type="ARBA" id="ARBA00001182"/>
    </source>
</evidence>
<dbReference type="EC" id="5.3.4.1" evidence="3"/>
<dbReference type="GO" id="GO:0034976">
    <property type="term" value="P:response to endoplasmic reticulum stress"/>
    <property type="evidence" value="ECO:0007669"/>
    <property type="project" value="TreeGrafter"/>
</dbReference>
<dbReference type="InterPro" id="IPR013766">
    <property type="entry name" value="Thioredoxin_domain"/>
</dbReference>
<evidence type="ECO:0000313" key="10">
    <source>
        <dbReference type="Proteomes" id="UP001152622"/>
    </source>
</evidence>
<evidence type="ECO:0000256" key="6">
    <source>
        <dbReference type="ARBA" id="ARBA00023284"/>
    </source>
</evidence>
<dbReference type="AlphaFoldDB" id="A0A9Q1IB07"/>
<dbReference type="OrthoDB" id="10264505at2759"/>
<evidence type="ECO:0000259" key="8">
    <source>
        <dbReference type="PROSITE" id="PS51352"/>
    </source>
</evidence>
<feature type="chain" id="PRO_5040110529" description="protein disulfide-isomerase" evidence="7">
    <location>
        <begin position="20"/>
        <end position="431"/>
    </location>
</feature>
<feature type="domain" description="Thioredoxin" evidence="8">
    <location>
        <begin position="139"/>
        <end position="292"/>
    </location>
</feature>
<dbReference type="Pfam" id="PF24541">
    <property type="entry name" value="Thioredox_PDIA6_C"/>
    <property type="match status" value="1"/>
</dbReference>
<dbReference type="InterPro" id="IPR057305">
    <property type="entry name" value="Thioredox_PDIA6_C"/>
</dbReference>
<dbReference type="GO" id="GO:0015035">
    <property type="term" value="F:protein-disulfide reductase activity"/>
    <property type="evidence" value="ECO:0007669"/>
    <property type="project" value="TreeGrafter"/>
</dbReference>
<sequence length="431" mass="47762">MTCLLAAALACALVLTVSTLNVLELNSDNFNCKVIHSDSSCIVVFGKPGCEPCDKLSAELEKVATALKGTVKVFAVDVDRYKSLGYRFDIQRLPTIKFFGSDKNMPEDYKGDLNSKDILAMLLKKLQNEINEKLYAMNLETGQTGIQCESSDVDVDSGESGSGSGSGVLELTDNLFDETLKECGDLWLVLFHNTPCEECVGLKSHWEAAAAELKEQTKVKVRLGIVDASVSRKVAKRYHIRKYPTIKIFEKGSQLPDYNGRLTSSDIVAYALVLISKGTSTKLVEILNEDILKKTCEHNQLCLITVLPHITHTGVSQRNADLDMIKTMAHKYEKEKWGWLWTEAGAQMNLESALDIGWFDYPAMAAINARNMKFALLKASFSKAGIDKFLSDLLKGEVVPTVELQGGSLPTIRTIEAWDGQEIQWMDGWND</sequence>
<organism evidence="9 10">
    <name type="scientific">Synaphobranchus kaupii</name>
    <name type="common">Kaup's arrowtooth eel</name>
    <dbReference type="NCBI Taxonomy" id="118154"/>
    <lineage>
        <taxon>Eukaryota</taxon>
        <taxon>Metazoa</taxon>
        <taxon>Chordata</taxon>
        <taxon>Craniata</taxon>
        <taxon>Vertebrata</taxon>
        <taxon>Euteleostomi</taxon>
        <taxon>Actinopterygii</taxon>
        <taxon>Neopterygii</taxon>
        <taxon>Teleostei</taxon>
        <taxon>Anguilliformes</taxon>
        <taxon>Synaphobranchidae</taxon>
        <taxon>Synaphobranchus</taxon>
    </lineage>
</organism>
<keyword evidence="10" id="KW-1185">Reference proteome</keyword>